<keyword evidence="2" id="KW-0732">Signal</keyword>
<dbReference type="InterPro" id="IPR036873">
    <property type="entry name" value="Rhodanese-like_dom_sf"/>
</dbReference>
<dbReference type="OrthoDB" id="9770030at2"/>
<dbReference type="EMBL" id="DF968182">
    <property type="protein sequence ID" value="GAP42278.1"/>
    <property type="molecule type" value="Genomic_DNA"/>
</dbReference>
<keyword evidence="1" id="KW-0677">Repeat</keyword>
<protein>
    <submittedName>
        <fullName evidence="4">3-mercaptopyruvate sulfurtransferase SseA, contains two rhodanese domains</fullName>
    </submittedName>
</protein>
<evidence type="ECO:0000256" key="2">
    <source>
        <dbReference type="SAM" id="SignalP"/>
    </source>
</evidence>
<feature type="domain" description="Rhodanese" evidence="3">
    <location>
        <begin position="171"/>
        <end position="282"/>
    </location>
</feature>
<dbReference type="InterPro" id="IPR001763">
    <property type="entry name" value="Rhodanese-like_dom"/>
</dbReference>
<name>A0A0S7BZ66_9BACT</name>
<dbReference type="Gene3D" id="3.40.250.10">
    <property type="entry name" value="Rhodanese-like domain"/>
    <property type="match status" value="2"/>
</dbReference>
<dbReference type="STRING" id="1678841.TBC1_11407"/>
<proteinExistence type="predicted"/>
<evidence type="ECO:0000313" key="4">
    <source>
        <dbReference type="EMBL" id="GAP42278.1"/>
    </source>
</evidence>
<dbReference type="Proteomes" id="UP000053091">
    <property type="component" value="Unassembled WGS sequence"/>
</dbReference>
<evidence type="ECO:0000313" key="5">
    <source>
        <dbReference type="Proteomes" id="UP000053091"/>
    </source>
</evidence>
<evidence type="ECO:0000256" key="1">
    <source>
        <dbReference type="ARBA" id="ARBA00022737"/>
    </source>
</evidence>
<dbReference type="Pfam" id="PF00581">
    <property type="entry name" value="Rhodanese"/>
    <property type="match status" value="2"/>
</dbReference>
<dbReference type="RefSeq" id="WP_062037747.1">
    <property type="nucleotide sequence ID" value="NZ_DF968182.1"/>
</dbReference>
<organism evidence="4">
    <name type="scientific">Lentimicrobium saccharophilum</name>
    <dbReference type="NCBI Taxonomy" id="1678841"/>
    <lineage>
        <taxon>Bacteria</taxon>
        <taxon>Pseudomonadati</taxon>
        <taxon>Bacteroidota</taxon>
        <taxon>Bacteroidia</taxon>
        <taxon>Bacteroidales</taxon>
        <taxon>Lentimicrobiaceae</taxon>
        <taxon>Lentimicrobium</taxon>
    </lineage>
</organism>
<feature type="chain" id="PRO_5006633332" evidence="2">
    <location>
        <begin position="21"/>
        <end position="283"/>
    </location>
</feature>
<dbReference type="PANTHER" id="PTHR43855">
    <property type="entry name" value="THIOSULFATE SULFURTRANSFERASE"/>
    <property type="match status" value="1"/>
</dbReference>
<dbReference type="InterPro" id="IPR051126">
    <property type="entry name" value="Thiosulfate_sulfurtransferase"/>
</dbReference>
<dbReference type="CDD" id="cd01449">
    <property type="entry name" value="TST_Repeat_2"/>
    <property type="match status" value="1"/>
</dbReference>
<dbReference type="PROSITE" id="PS50206">
    <property type="entry name" value="RHODANESE_3"/>
    <property type="match status" value="2"/>
</dbReference>
<keyword evidence="5" id="KW-1185">Reference proteome</keyword>
<accession>A0A0S7BZ66</accession>
<feature type="signal peptide" evidence="2">
    <location>
        <begin position="1"/>
        <end position="20"/>
    </location>
</feature>
<gene>
    <name evidence="4" type="ORF">TBC1_11407</name>
</gene>
<keyword evidence="4" id="KW-0808">Transferase</keyword>
<evidence type="ECO:0000259" key="3">
    <source>
        <dbReference type="PROSITE" id="PS50206"/>
    </source>
</evidence>
<dbReference type="GO" id="GO:0016740">
    <property type="term" value="F:transferase activity"/>
    <property type="evidence" value="ECO:0007669"/>
    <property type="project" value="UniProtKB-KW"/>
</dbReference>
<dbReference type="SUPFAM" id="SSF52821">
    <property type="entry name" value="Rhodanese/Cell cycle control phosphatase"/>
    <property type="match status" value="2"/>
</dbReference>
<dbReference type="CDD" id="cd01448">
    <property type="entry name" value="TST_Repeat_1"/>
    <property type="match status" value="1"/>
</dbReference>
<dbReference type="PANTHER" id="PTHR43855:SF1">
    <property type="entry name" value="THIOSULFATE SULFURTRANSFERASE"/>
    <property type="match status" value="1"/>
</dbReference>
<sequence>MKKFLFATIALILTGTAVLAQDLMTVAELSSKLKDANYIVVSAEVETEYAKVHINNAVNVSYKSLEKSGGIEGLLNTPAELAKILGAKGVTEKKTIVVYDEGAGKYASRLYWVLKYLGAPDVKVLDGGMSAWKAGRKPVTKNPTTVKPATFTPAVNKAIYADMKEVQGASGNSKVILVDLRENVEFSGKDPKNNKGRIPGSVNVDHTTLMTAASTYKSKAELEKIFSAAGATKDKTIILVCPTGVRAGKGYFALKSILGYPNVKIYEGGVNEWAATSSNKLEK</sequence>
<dbReference type="SMART" id="SM00450">
    <property type="entry name" value="RHOD"/>
    <property type="match status" value="2"/>
</dbReference>
<keyword evidence="4" id="KW-0670">Pyruvate</keyword>
<feature type="domain" description="Rhodanese" evidence="3">
    <location>
        <begin position="32"/>
        <end position="141"/>
    </location>
</feature>
<dbReference type="AlphaFoldDB" id="A0A0S7BZ66"/>
<reference evidence="4" key="1">
    <citation type="journal article" date="2015" name="Genome Announc.">
        <title>Draft Genome Sequence of Bacteroidales Strain TBC1, a Novel Isolate from a Methanogenic Wastewater Treatment System.</title>
        <authorList>
            <person name="Tourlousse D.M."/>
            <person name="Matsuura N."/>
            <person name="Sun L."/>
            <person name="Toyonaga M."/>
            <person name="Kuroda K."/>
            <person name="Ohashi A."/>
            <person name="Cruz R."/>
            <person name="Yamaguchi T."/>
            <person name="Sekiguchi Y."/>
        </authorList>
    </citation>
    <scope>NUCLEOTIDE SEQUENCE [LARGE SCALE GENOMIC DNA]</scope>
    <source>
        <strain evidence="4">TBC1</strain>
    </source>
</reference>